<protein>
    <submittedName>
        <fullName evidence="2">Metallo-beta-lactamase superfamily protein</fullName>
    </submittedName>
</protein>
<organism evidence="2 3">
    <name type="scientific">Kribbella caucasensis</name>
    <dbReference type="NCBI Taxonomy" id="2512215"/>
    <lineage>
        <taxon>Bacteria</taxon>
        <taxon>Bacillati</taxon>
        <taxon>Actinomycetota</taxon>
        <taxon>Actinomycetes</taxon>
        <taxon>Propionibacteriales</taxon>
        <taxon>Kribbellaceae</taxon>
        <taxon>Kribbella</taxon>
    </lineage>
</organism>
<dbReference type="EMBL" id="SNWQ01000002">
    <property type="protein sequence ID" value="TDO52379.1"/>
    <property type="molecule type" value="Genomic_DNA"/>
</dbReference>
<dbReference type="OrthoDB" id="3865988at2"/>
<dbReference type="SMART" id="SM00849">
    <property type="entry name" value="Lactamase_B"/>
    <property type="match status" value="1"/>
</dbReference>
<dbReference type="Proteomes" id="UP000295388">
    <property type="component" value="Unassembled WGS sequence"/>
</dbReference>
<accession>A0A4R6KR74</accession>
<comment type="caution">
    <text evidence="2">The sequence shown here is derived from an EMBL/GenBank/DDBJ whole genome shotgun (WGS) entry which is preliminary data.</text>
</comment>
<name>A0A4R6KR74_9ACTN</name>
<sequence>MDEIYHPAPDVHVLPTTLPIGPAEVLTVNAFVLAAQEPVLVDTGLGQSGDELLDAVDAVVGLANLKWLWLTHDDADHTGAVQRVLAAAPQARLVTHAFSAIRMSTWWPVPLDRVHAIRPGDRLWVGDRTLRAVAPPLYDNPMSVGLLDESTGSLFSVDSFGAVLAAPTQDAAEVPQDALAAGMLAWSVMDSPWSSMLDREKFAEVLDDVRRLEPSRIFSSHLPAASGTSLERFLDVLSSASYATPVPAPSHTEFTAMIEDMQAQLEAAAAAG</sequence>
<dbReference type="PANTHER" id="PTHR43717">
    <property type="entry name" value="ANAEROBIC NITRIC OXIDE REDUCTASE FLAVORUBREDOXIN"/>
    <property type="match status" value="1"/>
</dbReference>
<evidence type="ECO:0000313" key="3">
    <source>
        <dbReference type="Proteomes" id="UP000295388"/>
    </source>
</evidence>
<dbReference type="InterPro" id="IPR001279">
    <property type="entry name" value="Metallo-B-lactamas"/>
</dbReference>
<dbReference type="RefSeq" id="WP_133798803.1">
    <property type="nucleotide sequence ID" value="NZ_SNWQ01000002.1"/>
</dbReference>
<dbReference type="SUPFAM" id="SSF56281">
    <property type="entry name" value="Metallo-hydrolase/oxidoreductase"/>
    <property type="match status" value="1"/>
</dbReference>
<dbReference type="Gene3D" id="3.60.15.10">
    <property type="entry name" value="Ribonuclease Z/Hydroxyacylglutathione hydrolase-like"/>
    <property type="match status" value="1"/>
</dbReference>
<evidence type="ECO:0000259" key="1">
    <source>
        <dbReference type="SMART" id="SM00849"/>
    </source>
</evidence>
<dbReference type="AlphaFoldDB" id="A0A4R6KR74"/>
<dbReference type="InterPro" id="IPR045761">
    <property type="entry name" value="ODP_dom"/>
</dbReference>
<reference evidence="2 3" key="1">
    <citation type="submission" date="2019-03" db="EMBL/GenBank/DDBJ databases">
        <title>Genomic Encyclopedia of Type Strains, Phase III (KMG-III): the genomes of soil and plant-associated and newly described type strains.</title>
        <authorList>
            <person name="Whitman W."/>
        </authorList>
    </citation>
    <scope>NUCLEOTIDE SEQUENCE [LARGE SCALE GENOMIC DNA]</scope>
    <source>
        <strain evidence="2 3">VKM Ac-2527</strain>
    </source>
</reference>
<proteinExistence type="predicted"/>
<gene>
    <name evidence="2" type="ORF">EV643_102217</name>
</gene>
<dbReference type="InterPro" id="IPR036866">
    <property type="entry name" value="RibonucZ/Hydroxyglut_hydro"/>
</dbReference>
<feature type="domain" description="Metallo-beta-lactamase" evidence="1">
    <location>
        <begin position="27"/>
        <end position="221"/>
    </location>
</feature>
<evidence type="ECO:0000313" key="2">
    <source>
        <dbReference type="EMBL" id="TDO52379.1"/>
    </source>
</evidence>
<dbReference type="PANTHER" id="PTHR43717:SF1">
    <property type="entry name" value="ANAEROBIC NITRIC OXIDE REDUCTASE FLAVORUBREDOXIN"/>
    <property type="match status" value="1"/>
</dbReference>
<keyword evidence="3" id="KW-1185">Reference proteome</keyword>
<dbReference type="Pfam" id="PF19583">
    <property type="entry name" value="ODP"/>
    <property type="match status" value="1"/>
</dbReference>